<dbReference type="Proteomes" id="UP000261560">
    <property type="component" value="Unplaced"/>
</dbReference>
<dbReference type="GeneTree" id="ENSGT00940000182358"/>
<dbReference type="SUPFAM" id="SSF53254">
    <property type="entry name" value="Phosphoglycerate mutase-like"/>
    <property type="match status" value="1"/>
</dbReference>
<dbReference type="AlphaFoldDB" id="A0A3B3C760"/>
<proteinExistence type="predicted"/>
<name>A0A3B3C760_ORYME</name>
<evidence type="ECO:0000313" key="2">
    <source>
        <dbReference type="Proteomes" id="UP000261560"/>
    </source>
</evidence>
<organism evidence="1 2">
    <name type="scientific">Oryzias melastigma</name>
    <name type="common">Marine medaka</name>
    <dbReference type="NCBI Taxonomy" id="30732"/>
    <lineage>
        <taxon>Eukaryota</taxon>
        <taxon>Metazoa</taxon>
        <taxon>Chordata</taxon>
        <taxon>Craniata</taxon>
        <taxon>Vertebrata</taxon>
        <taxon>Euteleostomi</taxon>
        <taxon>Actinopterygii</taxon>
        <taxon>Neopterygii</taxon>
        <taxon>Teleostei</taxon>
        <taxon>Neoteleostei</taxon>
        <taxon>Acanthomorphata</taxon>
        <taxon>Ovalentaria</taxon>
        <taxon>Atherinomorphae</taxon>
        <taxon>Beloniformes</taxon>
        <taxon>Adrianichthyidae</taxon>
        <taxon>Oryziinae</taxon>
        <taxon>Oryzias</taxon>
    </lineage>
</organism>
<protein>
    <recommendedName>
        <fullName evidence="3">2-phosphoxylose phosphatase 1</fullName>
    </recommendedName>
</protein>
<evidence type="ECO:0008006" key="3">
    <source>
        <dbReference type="Google" id="ProtNLM"/>
    </source>
</evidence>
<dbReference type="InterPro" id="IPR029033">
    <property type="entry name" value="His_PPase_superfam"/>
</dbReference>
<dbReference type="Ensembl" id="ENSOMET00000021044.1">
    <property type="protein sequence ID" value="ENSOMEP00000013434.1"/>
    <property type="gene ID" value="ENSOMEG00000014891.1"/>
</dbReference>
<dbReference type="InterPro" id="IPR033379">
    <property type="entry name" value="Acid_Pase_AS"/>
</dbReference>
<dbReference type="Gene3D" id="3.40.50.1240">
    <property type="entry name" value="Phosphoglycerate mutase-like"/>
    <property type="match status" value="1"/>
</dbReference>
<accession>A0A3B3C760</accession>
<keyword evidence="2" id="KW-1185">Reference proteome</keyword>
<sequence length="188" mass="21217">MLARNRFLLLVVVGGVVLAIVSVSLQFSTSSGEGLSLGKSRKRVFPVTQTQEPDPISEAYSYCNTPNRTEQDTTSSSIHHLIKLLSVHVMIRHGDRYPLYYIPKTKRPPINCTLSVSRYTVLFHLILRVLVGSGGSVPLPENYCEVSEMCVLLLWRKDAMQFRDVPIRVFGTRSYSESFDLEDLPKLL</sequence>
<evidence type="ECO:0000313" key="1">
    <source>
        <dbReference type="Ensembl" id="ENSOMEP00000013434.1"/>
    </source>
</evidence>
<dbReference type="PROSITE" id="PS00616">
    <property type="entry name" value="HIS_ACID_PHOSPHAT_1"/>
    <property type="match status" value="1"/>
</dbReference>
<reference evidence="1" key="2">
    <citation type="submission" date="2025-09" db="UniProtKB">
        <authorList>
            <consortium name="Ensembl"/>
        </authorList>
    </citation>
    <scope>IDENTIFICATION</scope>
</reference>
<dbReference type="PaxDb" id="30732-ENSOMEP00000013434"/>
<reference evidence="1" key="1">
    <citation type="submission" date="2025-08" db="UniProtKB">
        <authorList>
            <consortium name="Ensembl"/>
        </authorList>
    </citation>
    <scope>IDENTIFICATION</scope>
</reference>